<dbReference type="Proteomes" id="UP001161017">
    <property type="component" value="Unassembled WGS sequence"/>
</dbReference>
<sequence length="510" mass="55610">MASRMKRIFSRKKHESRSPSPESELARGNPAFRSSLYDTTTAGIEPQTGQYPIRGQDGSEVLQKAKSRRSSFRSRRSSGSQHRQPQSSVTPDQYRTQRSMDISHPPPNDIPNSDMYPQQPQPSSTPKKRWSRSNLPEAFSNLDIGNGGAPSAAQAVNPYPVPGRSNPATQGTERSPIAGSSIRPVTGAPAGQYGSAPPKSPRSRSRPNSQALEPHNGQAEYVDNARSDHAIPRKQVGPTSTVPSYPATQSSLPKPRKSVKPVPNDGYDSRPSYTADDGAWPMTSGMLSGDPWLPGSVNECSYDAADSHGAQAIVERAKTNSVQTHVNESIAPAVTHEVVHQNIHHVREEQITREIHEHDTYHRILPIIDVEVLPPRHFLPVEGGGLVEVPAREVPGRGSNWVIAETASKIASNQLAPTGRRDFSARAFPGREGDAMTYITPEGYKKTEQTWVHPPELETGARDTGQSWPMPMGEGMPKKAVPGHKKRSSRKSLDKHKTPLETGAGYGVAH</sequence>
<evidence type="ECO:0000256" key="1">
    <source>
        <dbReference type="SAM" id="MobiDB-lite"/>
    </source>
</evidence>
<feature type="region of interest" description="Disordered" evidence="1">
    <location>
        <begin position="232"/>
        <end position="278"/>
    </location>
</feature>
<dbReference type="PANTHER" id="PTHR38703:SF1">
    <property type="entry name" value="ALLERGEN"/>
    <property type="match status" value="1"/>
</dbReference>
<protein>
    <submittedName>
        <fullName evidence="2">Uncharacterized protein</fullName>
    </submittedName>
</protein>
<evidence type="ECO:0000313" key="2">
    <source>
        <dbReference type="EMBL" id="MDI1486302.1"/>
    </source>
</evidence>
<feature type="compositionally biased region" description="Polar residues" evidence="1">
    <location>
        <begin position="237"/>
        <end position="252"/>
    </location>
</feature>
<feature type="compositionally biased region" description="Basic residues" evidence="1">
    <location>
        <begin position="1"/>
        <end position="15"/>
    </location>
</feature>
<feature type="compositionally biased region" description="Polar residues" evidence="1">
    <location>
        <begin position="36"/>
        <end position="50"/>
    </location>
</feature>
<reference evidence="2" key="1">
    <citation type="journal article" date="2023" name="Genome Biol. Evol.">
        <title>First Whole Genome Sequence and Flow Cytometry Genome Size Data for the Lichen-Forming Fungus Ramalina farinacea (Ascomycota).</title>
        <authorList>
            <person name="Llewellyn T."/>
            <person name="Mian S."/>
            <person name="Hill R."/>
            <person name="Leitch I.J."/>
            <person name="Gaya E."/>
        </authorList>
    </citation>
    <scope>NUCLEOTIDE SEQUENCE</scope>
    <source>
        <strain evidence="2">LIQ254RAFAR</strain>
    </source>
</reference>
<name>A0AA43TW04_9LECA</name>
<feature type="compositionally biased region" description="Polar residues" evidence="1">
    <location>
        <begin position="89"/>
        <end position="100"/>
    </location>
</feature>
<evidence type="ECO:0000313" key="3">
    <source>
        <dbReference type="Proteomes" id="UP001161017"/>
    </source>
</evidence>
<gene>
    <name evidence="2" type="ORF">OHK93_005529</name>
</gene>
<dbReference type="AlphaFoldDB" id="A0AA43TW04"/>
<proteinExistence type="predicted"/>
<feature type="region of interest" description="Disordered" evidence="1">
    <location>
        <begin position="1"/>
        <end position="217"/>
    </location>
</feature>
<feature type="compositionally biased region" description="Basic residues" evidence="1">
    <location>
        <begin position="481"/>
        <end position="490"/>
    </location>
</feature>
<feature type="compositionally biased region" description="Low complexity" evidence="1">
    <location>
        <begin position="77"/>
        <end position="88"/>
    </location>
</feature>
<feature type="region of interest" description="Disordered" evidence="1">
    <location>
        <begin position="457"/>
        <end position="510"/>
    </location>
</feature>
<dbReference type="EMBL" id="JAPUFD010000003">
    <property type="protein sequence ID" value="MDI1486302.1"/>
    <property type="molecule type" value="Genomic_DNA"/>
</dbReference>
<dbReference type="PANTHER" id="PTHR38703">
    <property type="entry name" value="CHROMOSOME 8, WHOLE GENOME SHOTGUN SEQUENCE"/>
    <property type="match status" value="1"/>
</dbReference>
<keyword evidence="3" id="KW-1185">Reference proteome</keyword>
<feature type="compositionally biased region" description="Basic residues" evidence="1">
    <location>
        <begin position="65"/>
        <end position="76"/>
    </location>
</feature>
<accession>A0AA43TW04</accession>
<organism evidence="2 3">
    <name type="scientific">Ramalina farinacea</name>
    <dbReference type="NCBI Taxonomy" id="258253"/>
    <lineage>
        <taxon>Eukaryota</taxon>
        <taxon>Fungi</taxon>
        <taxon>Dikarya</taxon>
        <taxon>Ascomycota</taxon>
        <taxon>Pezizomycotina</taxon>
        <taxon>Lecanoromycetes</taxon>
        <taxon>OSLEUM clade</taxon>
        <taxon>Lecanoromycetidae</taxon>
        <taxon>Lecanorales</taxon>
        <taxon>Lecanorineae</taxon>
        <taxon>Ramalinaceae</taxon>
        <taxon>Ramalina</taxon>
    </lineage>
</organism>
<comment type="caution">
    <text evidence="2">The sequence shown here is derived from an EMBL/GenBank/DDBJ whole genome shotgun (WGS) entry which is preliminary data.</text>
</comment>